<dbReference type="SUPFAM" id="SSF55681">
    <property type="entry name" value="Class II aaRS and biotin synthetases"/>
    <property type="match status" value="1"/>
</dbReference>
<evidence type="ECO:0000313" key="4">
    <source>
        <dbReference type="EMBL" id="KAL3403298.1"/>
    </source>
</evidence>
<dbReference type="PANTHER" id="PTHR12561:SF3">
    <property type="entry name" value="LIPOYLTRANSFERASE 1, MITOCHONDRIAL"/>
    <property type="match status" value="1"/>
</dbReference>
<evidence type="ECO:0000313" key="5">
    <source>
        <dbReference type="Proteomes" id="UP001627154"/>
    </source>
</evidence>
<dbReference type="EMBL" id="JBJJXI010000031">
    <property type="protein sequence ID" value="KAL3403298.1"/>
    <property type="molecule type" value="Genomic_DNA"/>
</dbReference>
<dbReference type="FunFam" id="3.30.930.10:FF:000045">
    <property type="entry name" value="lipoyltransferase 1, mitochondrial"/>
    <property type="match status" value="1"/>
</dbReference>
<dbReference type="InterPro" id="IPR004143">
    <property type="entry name" value="BPL_LPL_catalytic"/>
</dbReference>
<dbReference type="InterPro" id="IPR045864">
    <property type="entry name" value="aa-tRNA-synth_II/BPL/LPL"/>
</dbReference>
<sequence length="391" mass="44457">MSVIIKSSLFKAKSFYSKFGDFTLLTRYASTTKKPLAQNIPEEEIKKSVFISQSTDIYTNLALEDWFYRNYDFSKHHILLLWKNDPCVVIGRHQNPWLECNVAGCEQKNILIARRNSGGGTVYHDPGNLNLSFFTPRERYNRKYNLEIITRALFRQWGLKAIINKKEDIIVQNEFKISGTAAKLGRPNAYHHCTLLVDAKKQDLSLALKKTETGITTNATQSVRSPVKNLSEVNSHIKIDHLLNAVGWEYLRTKAVTLQDGGHKLVEDQKGFQMINPTEDWFPGIDQLTEEFRSWDWTFGRSPKFTVTRVLEASVPDGGRHIIKLVVEVDKGIVQDVKMTLPMDDNQNASVMTNLLGKRYSHELTDSIVEATGCKVVAYDVKDDQSDVAAI</sequence>
<gene>
    <name evidence="4" type="ORF">TKK_003895</name>
</gene>
<protein>
    <recommendedName>
        <fullName evidence="3">BPL/LPL catalytic domain-containing protein</fullName>
    </recommendedName>
</protein>
<comment type="caution">
    <text evidence="4">The sequence shown here is derived from an EMBL/GenBank/DDBJ whole genome shotgun (WGS) entry which is preliminary data.</text>
</comment>
<reference evidence="4 5" key="1">
    <citation type="journal article" date="2024" name="bioRxiv">
        <title>A reference genome for Trichogramma kaykai: A tiny desert-dwelling parasitoid wasp with competing sex-ratio distorters.</title>
        <authorList>
            <person name="Culotta J."/>
            <person name="Lindsey A.R."/>
        </authorList>
    </citation>
    <scope>NUCLEOTIDE SEQUENCE [LARGE SCALE GENOMIC DNA]</scope>
    <source>
        <strain evidence="4 5">KSX58</strain>
    </source>
</reference>
<keyword evidence="5" id="KW-1185">Reference proteome</keyword>
<dbReference type="Pfam" id="PF21948">
    <property type="entry name" value="LplA-B_cat"/>
    <property type="match status" value="1"/>
</dbReference>
<comment type="similarity">
    <text evidence="2">Belongs to the LplA family.</text>
</comment>
<organism evidence="4 5">
    <name type="scientific">Trichogramma kaykai</name>
    <dbReference type="NCBI Taxonomy" id="54128"/>
    <lineage>
        <taxon>Eukaryota</taxon>
        <taxon>Metazoa</taxon>
        <taxon>Ecdysozoa</taxon>
        <taxon>Arthropoda</taxon>
        <taxon>Hexapoda</taxon>
        <taxon>Insecta</taxon>
        <taxon>Pterygota</taxon>
        <taxon>Neoptera</taxon>
        <taxon>Endopterygota</taxon>
        <taxon>Hymenoptera</taxon>
        <taxon>Apocrita</taxon>
        <taxon>Proctotrupomorpha</taxon>
        <taxon>Chalcidoidea</taxon>
        <taxon>Trichogrammatidae</taxon>
        <taxon>Trichogramma</taxon>
    </lineage>
</organism>
<dbReference type="Proteomes" id="UP001627154">
    <property type="component" value="Unassembled WGS sequence"/>
</dbReference>
<name>A0ABD2XD79_9HYME</name>
<evidence type="ECO:0000256" key="2">
    <source>
        <dbReference type="ARBA" id="ARBA00008242"/>
    </source>
</evidence>
<feature type="domain" description="BPL/LPL catalytic" evidence="3">
    <location>
        <begin position="73"/>
        <end position="258"/>
    </location>
</feature>
<evidence type="ECO:0000256" key="1">
    <source>
        <dbReference type="ARBA" id="ARBA00005085"/>
    </source>
</evidence>
<evidence type="ECO:0000259" key="3">
    <source>
        <dbReference type="PROSITE" id="PS51733"/>
    </source>
</evidence>
<dbReference type="InterPro" id="IPR004562">
    <property type="entry name" value="LipoylTrfase_LipoateP_Ligase"/>
</dbReference>
<dbReference type="PROSITE" id="PS51733">
    <property type="entry name" value="BPL_LPL_CATALYTIC"/>
    <property type="match status" value="1"/>
</dbReference>
<comment type="pathway">
    <text evidence="1">Protein modification; protein lipoylation via exogenous pathway; protein N(6)-(lipoyl)lysine from lipoate: step 2/2.</text>
</comment>
<dbReference type="AlphaFoldDB" id="A0ABD2XD79"/>
<dbReference type="CDD" id="cd16443">
    <property type="entry name" value="LplA"/>
    <property type="match status" value="1"/>
</dbReference>
<dbReference type="Gene3D" id="3.30.930.10">
    <property type="entry name" value="Bira Bifunctional Protein, Domain 2"/>
    <property type="match status" value="1"/>
</dbReference>
<dbReference type="Gene3D" id="3.30.390.50">
    <property type="entry name" value="CO dehydrogenase flavoprotein, C-terminal domain"/>
    <property type="match status" value="1"/>
</dbReference>
<accession>A0ABD2XD79</accession>
<dbReference type="PANTHER" id="PTHR12561">
    <property type="entry name" value="LIPOATE-PROTEIN LIGASE"/>
    <property type="match status" value="1"/>
</dbReference>
<proteinExistence type="inferred from homology"/>